<organism evidence="4 5">
    <name type="scientific">Candidatus Caccoplasma merdipullorum</name>
    <dbReference type="NCBI Taxonomy" id="2840718"/>
    <lineage>
        <taxon>Bacteria</taxon>
        <taxon>Pseudomonadati</taxon>
        <taxon>Bacteroidota</taxon>
        <taxon>Bacteroidia</taxon>
        <taxon>Bacteroidales</taxon>
        <taxon>Bacteroidaceae</taxon>
        <taxon>Bacteroidaceae incertae sedis</taxon>
        <taxon>Candidatus Caccoplasma</taxon>
    </lineage>
</organism>
<dbReference type="GO" id="GO:0009228">
    <property type="term" value="P:thiamine biosynthetic process"/>
    <property type="evidence" value="ECO:0007669"/>
    <property type="project" value="UniProtKB-KW"/>
</dbReference>
<name>A0A9D9H470_9BACT</name>
<gene>
    <name evidence="4" type="ORF">IAC54_07045</name>
</gene>
<dbReference type="EMBL" id="JADIMW010000075">
    <property type="protein sequence ID" value="MBO8438635.1"/>
    <property type="molecule type" value="Genomic_DNA"/>
</dbReference>
<evidence type="ECO:0000313" key="4">
    <source>
        <dbReference type="EMBL" id="MBO8438635.1"/>
    </source>
</evidence>
<evidence type="ECO:0000259" key="3">
    <source>
        <dbReference type="Pfam" id="PF02581"/>
    </source>
</evidence>
<reference evidence="4" key="1">
    <citation type="submission" date="2020-10" db="EMBL/GenBank/DDBJ databases">
        <authorList>
            <person name="Gilroy R."/>
        </authorList>
    </citation>
    <scope>NUCLEOTIDE SEQUENCE</scope>
    <source>
        <strain evidence="4">G3-4614</strain>
    </source>
</reference>
<dbReference type="SUPFAM" id="SSF51391">
    <property type="entry name" value="Thiamin phosphate synthase"/>
    <property type="match status" value="1"/>
</dbReference>
<proteinExistence type="predicted"/>
<comment type="pathway">
    <text evidence="1">Cofactor biosynthesis; thiamine diphosphate biosynthesis.</text>
</comment>
<protein>
    <submittedName>
        <fullName evidence="4">Thiamine phosphate synthase</fullName>
    </submittedName>
</protein>
<evidence type="ECO:0000256" key="1">
    <source>
        <dbReference type="ARBA" id="ARBA00004948"/>
    </source>
</evidence>
<dbReference type="PANTHER" id="PTHR20857">
    <property type="entry name" value="THIAMINE-PHOSPHATE PYROPHOSPHORYLASE"/>
    <property type="match status" value="1"/>
</dbReference>
<dbReference type="Gene3D" id="3.20.20.70">
    <property type="entry name" value="Aldolase class I"/>
    <property type="match status" value="1"/>
</dbReference>
<dbReference type="GO" id="GO:0004789">
    <property type="term" value="F:thiamine-phosphate diphosphorylase activity"/>
    <property type="evidence" value="ECO:0007669"/>
    <property type="project" value="TreeGrafter"/>
</dbReference>
<dbReference type="CDD" id="cd00564">
    <property type="entry name" value="TMP_TenI"/>
    <property type="match status" value="1"/>
</dbReference>
<keyword evidence="2" id="KW-0784">Thiamine biosynthesis</keyword>
<dbReference type="InterPro" id="IPR036206">
    <property type="entry name" value="ThiamineP_synth_sf"/>
</dbReference>
<feature type="domain" description="Thiamine phosphate synthase/TenI" evidence="3">
    <location>
        <begin position="19"/>
        <end position="173"/>
    </location>
</feature>
<dbReference type="InterPro" id="IPR022998">
    <property type="entry name" value="ThiamineP_synth_TenI"/>
</dbReference>
<dbReference type="Pfam" id="PF02581">
    <property type="entry name" value="TMP-TENI"/>
    <property type="match status" value="1"/>
</dbReference>
<evidence type="ECO:0000313" key="5">
    <source>
        <dbReference type="Proteomes" id="UP000823636"/>
    </source>
</evidence>
<comment type="caution">
    <text evidence="4">The sequence shown here is derived from an EMBL/GenBank/DDBJ whole genome shotgun (WGS) entry which is preliminary data.</text>
</comment>
<evidence type="ECO:0000256" key="2">
    <source>
        <dbReference type="ARBA" id="ARBA00022977"/>
    </source>
</evidence>
<dbReference type="InterPro" id="IPR013785">
    <property type="entry name" value="Aldolase_TIM"/>
</dbReference>
<sequence length="197" mass="21762">MDITIISRPDIFPGEELAIRLLLDNGADYIHIRKPDLKSGSVAALLDKIPEKYYDRLILNGNFELLADYNLGGAHLNRRNPAPPAGFKGTVGYSCHSLEELMSRRDEMDYCLLSPIYDSISKSGYASAFSHHILADAAAKGIIDSKVIALGGITPQRVTAVKSYNFGGFAVLGYIWDSPTLDVIKDKIELLRKYADR</sequence>
<dbReference type="PANTHER" id="PTHR20857:SF15">
    <property type="entry name" value="THIAMINE-PHOSPHATE SYNTHASE"/>
    <property type="match status" value="1"/>
</dbReference>
<dbReference type="GO" id="GO:0005737">
    <property type="term" value="C:cytoplasm"/>
    <property type="evidence" value="ECO:0007669"/>
    <property type="project" value="TreeGrafter"/>
</dbReference>
<reference evidence="4" key="2">
    <citation type="journal article" date="2021" name="PeerJ">
        <title>Extensive microbial diversity within the chicken gut microbiome revealed by metagenomics and culture.</title>
        <authorList>
            <person name="Gilroy R."/>
            <person name="Ravi A."/>
            <person name="Getino M."/>
            <person name="Pursley I."/>
            <person name="Horton D.L."/>
            <person name="Alikhan N.F."/>
            <person name="Baker D."/>
            <person name="Gharbi K."/>
            <person name="Hall N."/>
            <person name="Watson M."/>
            <person name="Adriaenssens E.M."/>
            <person name="Foster-Nyarko E."/>
            <person name="Jarju S."/>
            <person name="Secka A."/>
            <person name="Antonio M."/>
            <person name="Oren A."/>
            <person name="Chaudhuri R.R."/>
            <person name="La Ragione R."/>
            <person name="Hildebrand F."/>
            <person name="Pallen M.J."/>
        </authorList>
    </citation>
    <scope>NUCLEOTIDE SEQUENCE</scope>
    <source>
        <strain evidence="4">G3-4614</strain>
    </source>
</reference>
<dbReference type="AlphaFoldDB" id="A0A9D9H470"/>
<dbReference type="Proteomes" id="UP000823636">
    <property type="component" value="Unassembled WGS sequence"/>
</dbReference>
<accession>A0A9D9H470</accession>